<keyword evidence="4" id="KW-1185">Reference proteome</keyword>
<protein>
    <submittedName>
        <fullName evidence="3">Uncharacterized protein</fullName>
    </submittedName>
</protein>
<evidence type="ECO:0000313" key="3">
    <source>
        <dbReference type="EMBL" id="ENO15756.2"/>
    </source>
</evidence>
<comment type="caution">
    <text evidence="3">The sequence shown here is derived from an EMBL/GenBank/DDBJ whole genome shotgun (WGS) entry which is preliminary data.</text>
</comment>
<feature type="signal peptide" evidence="2">
    <location>
        <begin position="1"/>
        <end position="20"/>
    </location>
</feature>
<proteinExistence type="predicted"/>
<evidence type="ECO:0000256" key="2">
    <source>
        <dbReference type="SAM" id="SignalP"/>
    </source>
</evidence>
<dbReference type="RefSeq" id="WP_040882387.1">
    <property type="nucleotide sequence ID" value="NZ_AP028878.1"/>
</dbReference>
<dbReference type="Proteomes" id="UP000013165">
    <property type="component" value="Unassembled WGS sequence"/>
</dbReference>
<accession>N6WW19</accession>
<dbReference type="PROSITE" id="PS51257">
    <property type="entry name" value="PROKAR_LIPOPROTEIN"/>
    <property type="match status" value="1"/>
</dbReference>
<sequence length="303" mass="33761">MKRPHHRLSIILLMTCSLLACTDALPEKSTSENDPFASLPNSPPAEGRCGGWRRSLAQGRHVSEVEACLREKALADRPRAIEEAKVMADWSVLEKGDSELKALIMALAKYPEPGSLERYLVSRSLLPNEPDQYNRLDRALTAADYLRERGNIHWFDVETGMFPNYHDDLLADIAELSDFGEVAFSEIPPSNFDADEEPYLLKALVAGKAYQQEAENYGDWYDLGAVLKLMNRIALDQDLESRFVTLATGDQTAIVWVVDDRELTLLVDEGLVTLGADELAMQNGKAFEAEVRSSFAPESALIE</sequence>
<keyword evidence="2" id="KW-0732">Signal</keyword>
<feature type="chain" id="PRO_5016632762" evidence="2">
    <location>
        <begin position="21"/>
        <end position="303"/>
    </location>
</feature>
<organism evidence="3 4">
    <name type="scientific">Marinobacter nanhaiticus D15-8W</name>
    <dbReference type="NCBI Taxonomy" id="626887"/>
    <lineage>
        <taxon>Bacteria</taxon>
        <taxon>Pseudomonadati</taxon>
        <taxon>Pseudomonadota</taxon>
        <taxon>Gammaproteobacteria</taxon>
        <taxon>Pseudomonadales</taxon>
        <taxon>Marinobacteraceae</taxon>
        <taxon>Marinobacter</taxon>
    </lineage>
</organism>
<evidence type="ECO:0000256" key="1">
    <source>
        <dbReference type="SAM" id="MobiDB-lite"/>
    </source>
</evidence>
<gene>
    <name evidence="3" type="ORF">J057_10406</name>
</gene>
<dbReference type="AlphaFoldDB" id="N6WW19"/>
<name>N6WW19_9GAMM</name>
<dbReference type="OrthoDB" id="291531at2"/>
<dbReference type="EMBL" id="APLQ01000011">
    <property type="protein sequence ID" value="ENO15756.2"/>
    <property type="molecule type" value="Genomic_DNA"/>
</dbReference>
<reference evidence="3 4" key="1">
    <citation type="journal article" date="2013" name="Genome Announc.">
        <title>Genome Sequence of the Polycyclic Aromatic Hydrocarbon-Degrading Bacterium Strain Marinobacter nanhaiticus D15-8WT.</title>
        <authorList>
            <person name="Cui Z."/>
            <person name="Gao W."/>
            <person name="Li Q."/>
            <person name="Xu G."/>
            <person name="Zheng L."/>
        </authorList>
    </citation>
    <scope>NUCLEOTIDE SEQUENCE [LARGE SCALE GENOMIC DNA]</scope>
    <source>
        <strain evidence="3 4">D15-8W</strain>
    </source>
</reference>
<evidence type="ECO:0000313" key="4">
    <source>
        <dbReference type="Proteomes" id="UP000013165"/>
    </source>
</evidence>
<dbReference type="HOGENOM" id="CLU_1271044_0_0_6"/>
<dbReference type="PATRIC" id="fig|626887.3.peg.2084"/>
<feature type="region of interest" description="Disordered" evidence="1">
    <location>
        <begin position="30"/>
        <end position="49"/>
    </location>
</feature>